<evidence type="ECO:0000256" key="3">
    <source>
        <dbReference type="ARBA" id="ARBA00023163"/>
    </source>
</evidence>
<keyword evidence="6" id="KW-1185">Reference proteome</keyword>
<dbReference type="Proteomes" id="UP001165740">
    <property type="component" value="Chromosome 3"/>
</dbReference>
<keyword evidence="4" id="KW-0175">Coiled coil</keyword>
<dbReference type="Gene3D" id="1.20.5.170">
    <property type="match status" value="1"/>
</dbReference>
<proteinExistence type="predicted"/>
<evidence type="ECO:0000313" key="7">
    <source>
        <dbReference type="RefSeq" id="XP_055880103.1"/>
    </source>
</evidence>
<dbReference type="AlphaFoldDB" id="A0A9W2ZYZ6"/>
<dbReference type="SMART" id="SM00338">
    <property type="entry name" value="BRLZ"/>
    <property type="match status" value="1"/>
</dbReference>
<dbReference type="CDD" id="cd14692">
    <property type="entry name" value="bZIP_ATF4"/>
    <property type="match status" value="1"/>
</dbReference>
<dbReference type="GeneID" id="106067021"/>
<dbReference type="PROSITE" id="PS00036">
    <property type="entry name" value="BZIP_BASIC"/>
    <property type="match status" value="1"/>
</dbReference>
<evidence type="ECO:0000256" key="2">
    <source>
        <dbReference type="ARBA" id="ARBA00023125"/>
    </source>
</evidence>
<sequence length="250" mass="28344">MERYICPEAFTATGLLSPPLNFDPAILSDNFLFPSADNVAALPSDAADDQYRDSNNNNTVYTNHNSGYSDMYSLEDDDVFAAVSVAAPDAEEDYENAVSVGSSGVSSDNQGLLDAAYESVMSRRLTPLLKHELKYLIQSRRLSQGMSEMQVEFEEPTTGQLRSEELERIQRRRHQNRMAARRFRQKRKSSEESLVQTIEELRRTNVELEQKAEQLRREKNELMEIVAAHRNFCPFFQHELVGGAVSDSIP</sequence>
<dbReference type="GO" id="GO:0005634">
    <property type="term" value="C:nucleus"/>
    <property type="evidence" value="ECO:0007669"/>
    <property type="project" value="TreeGrafter"/>
</dbReference>
<organism evidence="6 7">
    <name type="scientific">Biomphalaria glabrata</name>
    <name type="common">Bloodfluke planorb</name>
    <name type="synonym">Freshwater snail</name>
    <dbReference type="NCBI Taxonomy" id="6526"/>
    <lineage>
        <taxon>Eukaryota</taxon>
        <taxon>Metazoa</taxon>
        <taxon>Spiralia</taxon>
        <taxon>Lophotrochozoa</taxon>
        <taxon>Mollusca</taxon>
        <taxon>Gastropoda</taxon>
        <taxon>Heterobranchia</taxon>
        <taxon>Euthyneura</taxon>
        <taxon>Panpulmonata</taxon>
        <taxon>Hygrophila</taxon>
        <taxon>Lymnaeoidea</taxon>
        <taxon>Planorbidae</taxon>
        <taxon>Biomphalaria</taxon>
    </lineage>
</organism>
<feature type="domain" description="BZIP" evidence="5">
    <location>
        <begin position="166"/>
        <end position="229"/>
    </location>
</feature>
<dbReference type="InterPro" id="IPR004827">
    <property type="entry name" value="bZIP"/>
</dbReference>
<evidence type="ECO:0000256" key="4">
    <source>
        <dbReference type="SAM" id="Coils"/>
    </source>
</evidence>
<feature type="coiled-coil region" evidence="4">
    <location>
        <begin position="191"/>
        <end position="228"/>
    </location>
</feature>
<dbReference type="OrthoDB" id="2596881at2759"/>
<accession>A0A9W2ZYZ6</accession>
<keyword evidence="3" id="KW-0804">Transcription</keyword>
<evidence type="ECO:0000259" key="5">
    <source>
        <dbReference type="PROSITE" id="PS50217"/>
    </source>
</evidence>
<protein>
    <submittedName>
        <fullName evidence="7">Cyclic AMP-dependent transcription factor ATF-4-like</fullName>
    </submittedName>
</protein>
<evidence type="ECO:0000256" key="1">
    <source>
        <dbReference type="ARBA" id="ARBA00023015"/>
    </source>
</evidence>
<dbReference type="SUPFAM" id="SSF57959">
    <property type="entry name" value="Leucine zipper domain"/>
    <property type="match status" value="1"/>
</dbReference>
<dbReference type="GO" id="GO:0000978">
    <property type="term" value="F:RNA polymerase II cis-regulatory region sequence-specific DNA binding"/>
    <property type="evidence" value="ECO:0007669"/>
    <property type="project" value="TreeGrafter"/>
</dbReference>
<dbReference type="PANTHER" id="PTHR23351:SF24">
    <property type="entry name" value="ACTIVATING TRANSCRIPTION FACTOR 3-RELATED"/>
    <property type="match status" value="1"/>
</dbReference>
<dbReference type="OMA" id="RYICPEA"/>
<gene>
    <name evidence="7" type="primary">LOC106067021</name>
</gene>
<dbReference type="Pfam" id="PF07716">
    <property type="entry name" value="bZIP_2"/>
    <property type="match status" value="1"/>
</dbReference>
<dbReference type="GO" id="GO:0000981">
    <property type="term" value="F:DNA-binding transcription factor activity, RNA polymerase II-specific"/>
    <property type="evidence" value="ECO:0007669"/>
    <property type="project" value="TreeGrafter"/>
</dbReference>
<keyword evidence="1" id="KW-0805">Transcription regulation</keyword>
<dbReference type="RefSeq" id="XP_055880103.1">
    <property type="nucleotide sequence ID" value="XM_056024128.1"/>
</dbReference>
<dbReference type="PANTHER" id="PTHR23351">
    <property type="entry name" value="FOS TRANSCRIPTION FACTOR-RELATED"/>
    <property type="match status" value="1"/>
</dbReference>
<dbReference type="PROSITE" id="PS50217">
    <property type="entry name" value="BZIP"/>
    <property type="match status" value="1"/>
</dbReference>
<dbReference type="InterPro" id="IPR046347">
    <property type="entry name" value="bZIP_sf"/>
</dbReference>
<evidence type="ECO:0000313" key="6">
    <source>
        <dbReference type="Proteomes" id="UP001165740"/>
    </source>
</evidence>
<keyword evidence="2" id="KW-0238">DNA-binding</keyword>
<reference evidence="7" key="1">
    <citation type="submission" date="2025-08" db="UniProtKB">
        <authorList>
            <consortium name="RefSeq"/>
        </authorList>
    </citation>
    <scope>IDENTIFICATION</scope>
</reference>
<dbReference type="InterPro" id="IPR000837">
    <property type="entry name" value="AP-1"/>
</dbReference>
<name>A0A9W2ZYZ6_BIOGL</name>